<dbReference type="CDD" id="cd00483">
    <property type="entry name" value="HPPK"/>
    <property type="match status" value="1"/>
</dbReference>
<evidence type="ECO:0000256" key="8">
    <source>
        <dbReference type="ARBA" id="ARBA00022840"/>
    </source>
</evidence>
<keyword evidence="15" id="KW-1185">Reference proteome</keyword>
<evidence type="ECO:0000313" key="15">
    <source>
        <dbReference type="Proteomes" id="UP000278006"/>
    </source>
</evidence>
<dbReference type="UniPathway" id="UPA00077">
    <property type="reaction ID" value="UER00155"/>
</dbReference>
<dbReference type="PROSITE" id="PS00794">
    <property type="entry name" value="HPPK"/>
    <property type="match status" value="1"/>
</dbReference>
<sequence length="176" mass="19198">MHKPDPTEAIEGGIPTWIGLGANLGDARQALEAAARAIARLPDCALEQASPLYRSAPVDAQGPDYLNAVVRVRTRLPALALLDHLQAIELAAGRERPYRNAPRTLDLDILLYGDVHMDMPELTVPHPRMYQRAFVLRPLADIDAQQVPAALLESVAAQALEKLPAAQQWHPLADKS</sequence>
<evidence type="ECO:0000256" key="6">
    <source>
        <dbReference type="ARBA" id="ARBA00022741"/>
    </source>
</evidence>
<keyword evidence="6" id="KW-0547">Nucleotide-binding</keyword>
<dbReference type="Proteomes" id="UP000278006">
    <property type="component" value="Unassembled WGS sequence"/>
</dbReference>
<dbReference type="EC" id="2.7.6.3" evidence="3"/>
<dbReference type="SUPFAM" id="SSF55083">
    <property type="entry name" value="6-hydroxymethyl-7,8-dihydropterin pyrophosphokinase, HPPK"/>
    <property type="match status" value="1"/>
</dbReference>
<dbReference type="Pfam" id="PF01288">
    <property type="entry name" value="HPPK"/>
    <property type="match status" value="1"/>
</dbReference>
<evidence type="ECO:0000256" key="2">
    <source>
        <dbReference type="ARBA" id="ARBA00005810"/>
    </source>
</evidence>
<dbReference type="AlphaFoldDB" id="A0A3M6QLK9"/>
<name>A0A3M6QLK9_9BURK</name>
<evidence type="ECO:0000256" key="11">
    <source>
        <dbReference type="ARBA" id="ARBA00029766"/>
    </source>
</evidence>
<evidence type="ECO:0000256" key="3">
    <source>
        <dbReference type="ARBA" id="ARBA00013253"/>
    </source>
</evidence>
<evidence type="ECO:0000256" key="5">
    <source>
        <dbReference type="ARBA" id="ARBA00022679"/>
    </source>
</evidence>
<comment type="pathway">
    <text evidence="1">Cofactor biosynthesis; tetrahydrofolate biosynthesis; 2-amino-4-hydroxy-6-hydroxymethyl-7,8-dihydropteridine diphosphate from 7,8-dihydroneopterin triphosphate: step 4/4.</text>
</comment>
<proteinExistence type="inferred from homology"/>
<dbReference type="GO" id="GO:0046656">
    <property type="term" value="P:folic acid biosynthetic process"/>
    <property type="evidence" value="ECO:0007669"/>
    <property type="project" value="UniProtKB-KW"/>
</dbReference>
<evidence type="ECO:0000259" key="13">
    <source>
        <dbReference type="PROSITE" id="PS00794"/>
    </source>
</evidence>
<protein>
    <recommendedName>
        <fullName evidence="4">2-amino-4-hydroxy-6-hydroxymethyldihydropteridine pyrophosphokinase</fullName>
        <ecNumber evidence="3">2.7.6.3</ecNumber>
    </recommendedName>
    <alternativeName>
        <fullName evidence="11">6-hydroxymethyl-7,8-dihydropterin pyrophosphokinase</fullName>
    </alternativeName>
    <alternativeName>
        <fullName evidence="12">7,8-dihydro-6-hydroxymethylpterin-pyrophosphokinase</fullName>
    </alternativeName>
</protein>
<dbReference type="Gene3D" id="3.30.70.560">
    <property type="entry name" value="7,8-Dihydro-6-hydroxymethylpterin-pyrophosphokinase HPPK"/>
    <property type="match status" value="1"/>
</dbReference>
<gene>
    <name evidence="14" type="primary">folK</name>
    <name evidence="14" type="ORF">D8I35_16445</name>
</gene>
<evidence type="ECO:0000256" key="9">
    <source>
        <dbReference type="ARBA" id="ARBA00022909"/>
    </source>
</evidence>
<keyword evidence="7 14" id="KW-0418">Kinase</keyword>
<feature type="domain" description="7,8-dihydro-6-hydroxymethylpterin-pyrophosphokinase" evidence="13">
    <location>
        <begin position="99"/>
        <end position="110"/>
    </location>
</feature>
<dbReference type="GO" id="GO:0003848">
    <property type="term" value="F:2-amino-4-hydroxy-6-hydroxymethyldihydropteridine diphosphokinase activity"/>
    <property type="evidence" value="ECO:0007669"/>
    <property type="project" value="UniProtKB-EC"/>
</dbReference>
<dbReference type="EMBL" id="RDQO01000006">
    <property type="protein sequence ID" value="RMX03621.1"/>
    <property type="molecule type" value="Genomic_DNA"/>
</dbReference>
<evidence type="ECO:0000256" key="1">
    <source>
        <dbReference type="ARBA" id="ARBA00005051"/>
    </source>
</evidence>
<evidence type="ECO:0000256" key="10">
    <source>
        <dbReference type="ARBA" id="ARBA00029409"/>
    </source>
</evidence>
<dbReference type="GO" id="GO:0046654">
    <property type="term" value="P:tetrahydrofolate biosynthetic process"/>
    <property type="evidence" value="ECO:0007669"/>
    <property type="project" value="UniProtKB-UniPathway"/>
</dbReference>
<keyword evidence="9" id="KW-0289">Folate biosynthesis</keyword>
<dbReference type="NCBIfam" id="TIGR01498">
    <property type="entry name" value="folK"/>
    <property type="match status" value="1"/>
</dbReference>
<comment type="caution">
    <text evidence="14">The sequence shown here is derived from an EMBL/GenBank/DDBJ whole genome shotgun (WGS) entry which is preliminary data.</text>
</comment>
<evidence type="ECO:0000313" key="14">
    <source>
        <dbReference type="EMBL" id="RMX03621.1"/>
    </source>
</evidence>
<dbReference type="PANTHER" id="PTHR43071:SF1">
    <property type="entry name" value="2-AMINO-4-HYDROXY-6-HYDROXYMETHYLDIHYDROPTERIDINE PYROPHOSPHOKINASE"/>
    <property type="match status" value="1"/>
</dbReference>
<evidence type="ECO:0000256" key="4">
    <source>
        <dbReference type="ARBA" id="ARBA00016218"/>
    </source>
</evidence>
<organism evidence="14 15">
    <name type="scientific">Corticibacter populi</name>
    <dbReference type="NCBI Taxonomy" id="1550736"/>
    <lineage>
        <taxon>Bacteria</taxon>
        <taxon>Pseudomonadati</taxon>
        <taxon>Pseudomonadota</taxon>
        <taxon>Betaproteobacteria</taxon>
        <taxon>Burkholderiales</taxon>
        <taxon>Comamonadaceae</taxon>
        <taxon>Corticibacter</taxon>
    </lineage>
</organism>
<dbReference type="GO" id="GO:0016301">
    <property type="term" value="F:kinase activity"/>
    <property type="evidence" value="ECO:0007669"/>
    <property type="project" value="UniProtKB-KW"/>
</dbReference>
<dbReference type="InterPro" id="IPR000550">
    <property type="entry name" value="Hppk"/>
</dbReference>
<dbReference type="InterPro" id="IPR035907">
    <property type="entry name" value="Hppk_sf"/>
</dbReference>
<dbReference type="RefSeq" id="WP_122231666.1">
    <property type="nucleotide sequence ID" value="NZ_RDQO01000006.1"/>
</dbReference>
<evidence type="ECO:0000256" key="12">
    <source>
        <dbReference type="ARBA" id="ARBA00033413"/>
    </source>
</evidence>
<dbReference type="PANTHER" id="PTHR43071">
    <property type="entry name" value="2-AMINO-4-HYDROXY-6-HYDROXYMETHYLDIHYDROPTERIDINE PYROPHOSPHOKINASE"/>
    <property type="match status" value="1"/>
</dbReference>
<dbReference type="OrthoDB" id="9808041at2"/>
<evidence type="ECO:0000256" key="7">
    <source>
        <dbReference type="ARBA" id="ARBA00022777"/>
    </source>
</evidence>
<reference evidence="14 15" key="1">
    <citation type="submission" date="2018-10" db="EMBL/GenBank/DDBJ databases">
        <title>Draft genome of Cortibacter populi DSM10536.</title>
        <authorList>
            <person name="Bernier A.-M."/>
            <person name="Bernard K."/>
        </authorList>
    </citation>
    <scope>NUCLEOTIDE SEQUENCE [LARGE SCALE GENOMIC DNA]</scope>
    <source>
        <strain evidence="14 15">DSM 105136</strain>
    </source>
</reference>
<keyword evidence="5 14" id="KW-0808">Transferase</keyword>
<keyword evidence="8" id="KW-0067">ATP-binding</keyword>
<dbReference type="GO" id="GO:0005524">
    <property type="term" value="F:ATP binding"/>
    <property type="evidence" value="ECO:0007669"/>
    <property type="project" value="UniProtKB-KW"/>
</dbReference>
<comment type="function">
    <text evidence="10">Catalyzes the transfer of pyrophosphate from adenosine triphosphate (ATP) to 6-hydroxymethyl-7,8-dihydropterin, an enzymatic step in folate biosynthesis pathway.</text>
</comment>
<comment type="similarity">
    <text evidence="2">Belongs to the HPPK family.</text>
</comment>
<accession>A0A3M6QLK9</accession>